<dbReference type="Ensembl" id="ENSPSMT00000015769.1">
    <property type="protein sequence ID" value="ENSPSMP00000013554.1"/>
    <property type="gene ID" value="ENSPSMG00000009609.1"/>
</dbReference>
<feature type="region of interest" description="Disordered" evidence="1">
    <location>
        <begin position="1"/>
        <end position="55"/>
    </location>
</feature>
<evidence type="ECO:0000313" key="3">
    <source>
        <dbReference type="Proteomes" id="UP000694414"/>
    </source>
</evidence>
<sequence length="93" mass="10172">MPVISPSPKPHASLPPLPLYDQPPSSPYPSPDKRSSQYFPRSPSANGKGSPGHGSIRIFTSEIHIFVRAAPPPPTQNHRRLAEKIEDVEITLV</sequence>
<evidence type="ECO:0000313" key="2">
    <source>
        <dbReference type="Ensembl" id="ENSPSMP00000013554.1"/>
    </source>
</evidence>
<dbReference type="Proteomes" id="UP000694414">
    <property type="component" value="Unplaced"/>
</dbReference>
<proteinExistence type="predicted"/>
<gene>
    <name evidence="2" type="primary">FCHSD2</name>
</gene>
<feature type="compositionally biased region" description="Pro residues" evidence="1">
    <location>
        <begin position="1"/>
        <end position="18"/>
    </location>
</feature>
<organism evidence="2 3">
    <name type="scientific">Prolemur simus</name>
    <name type="common">Greater bamboo lemur</name>
    <name type="synonym">Hapalemur simus</name>
    <dbReference type="NCBI Taxonomy" id="1328070"/>
    <lineage>
        <taxon>Eukaryota</taxon>
        <taxon>Metazoa</taxon>
        <taxon>Chordata</taxon>
        <taxon>Craniata</taxon>
        <taxon>Vertebrata</taxon>
        <taxon>Euteleostomi</taxon>
        <taxon>Mammalia</taxon>
        <taxon>Eutheria</taxon>
        <taxon>Euarchontoglires</taxon>
        <taxon>Primates</taxon>
        <taxon>Strepsirrhini</taxon>
        <taxon>Lemuriformes</taxon>
        <taxon>Lemuridae</taxon>
        <taxon>Prolemur</taxon>
    </lineage>
</organism>
<protein>
    <submittedName>
        <fullName evidence="2">FCH and double SH3 domains 2</fullName>
    </submittedName>
</protein>
<dbReference type="GeneTree" id="ENSGT00510000046732"/>
<keyword evidence="3" id="KW-1185">Reference proteome</keyword>
<evidence type="ECO:0000256" key="1">
    <source>
        <dbReference type="SAM" id="MobiDB-lite"/>
    </source>
</evidence>
<name>A0A8C9DJ59_PROSS</name>
<reference evidence="2" key="2">
    <citation type="submission" date="2025-09" db="UniProtKB">
        <authorList>
            <consortium name="Ensembl"/>
        </authorList>
    </citation>
    <scope>IDENTIFICATION</scope>
</reference>
<feature type="compositionally biased region" description="Polar residues" evidence="1">
    <location>
        <begin position="36"/>
        <end position="47"/>
    </location>
</feature>
<reference evidence="2" key="1">
    <citation type="submission" date="2025-08" db="UniProtKB">
        <authorList>
            <consortium name="Ensembl"/>
        </authorList>
    </citation>
    <scope>IDENTIFICATION</scope>
</reference>
<accession>A0A8C9DJ59</accession>
<dbReference type="AlphaFoldDB" id="A0A8C9DJ59"/>